<reference evidence="3" key="1">
    <citation type="submission" date="2018-05" db="EMBL/GenBank/DDBJ databases">
        <authorList>
            <person name="Lanie J.A."/>
            <person name="Ng W.-L."/>
            <person name="Kazmierczak K.M."/>
            <person name="Andrzejewski T.M."/>
            <person name="Davidsen T.M."/>
            <person name="Wayne K.J."/>
            <person name="Tettelin H."/>
            <person name="Glass J.I."/>
            <person name="Rusch D."/>
            <person name="Podicherti R."/>
            <person name="Tsui H.-C.T."/>
            <person name="Winkler M.E."/>
        </authorList>
    </citation>
    <scope>NUCLEOTIDE SEQUENCE</scope>
</reference>
<organism evidence="3">
    <name type="scientific">marine metagenome</name>
    <dbReference type="NCBI Taxonomy" id="408172"/>
    <lineage>
        <taxon>unclassified sequences</taxon>
        <taxon>metagenomes</taxon>
        <taxon>ecological metagenomes</taxon>
    </lineage>
</organism>
<dbReference type="PRINTS" id="PR00081">
    <property type="entry name" value="GDHRDH"/>
</dbReference>
<name>A0A381RN01_9ZZZZ</name>
<dbReference type="GO" id="GO:0016491">
    <property type="term" value="F:oxidoreductase activity"/>
    <property type="evidence" value="ECO:0007669"/>
    <property type="project" value="UniProtKB-KW"/>
</dbReference>
<proteinExistence type="inferred from homology"/>
<dbReference type="InterPro" id="IPR051122">
    <property type="entry name" value="SDR_DHRS6-like"/>
</dbReference>
<dbReference type="Gene3D" id="3.40.50.720">
    <property type="entry name" value="NAD(P)-binding Rossmann-like Domain"/>
    <property type="match status" value="1"/>
</dbReference>
<dbReference type="NCBIfam" id="NF005559">
    <property type="entry name" value="PRK07231.1"/>
    <property type="match status" value="1"/>
</dbReference>
<gene>
    <name evidence="3" type="ORF">METZ01_LOCUS43177</name>
</gene>
<dbReference type="AlphaFoldDB" id="A0A381RN01"/>
<dbReference type="PANTHER" id="PTHR43477:SF1">
    <property type="entry name" value="DIHYDROANTICAPSIN 7-DEHYDROGENASE"/>
    <property type="match status" value="1"/>
</dbReference>
<dbReference type="InterPro" id="IPR002347">
    <property type="entry name" value="SDR_fam"/>
</dbReference>
<sequence length="256" mass="26931">MPTGNRLQGKTAIVTGGASGIGEATSRLFVAEGAKVVIADIDDAKGVALESELNKSGESALYRKVDVTSESQWIAVSSEIMDKWGRLDIVVNNAGMSGVKGRANVEDTIVENWDTVFSVNSTAVMLGTKTAIPAMRKNGGGSVINVSSIFGIVGSPAGAAYHASKGAARTFSKAAAVQYAKDNIRVNSVHPGFTDTPMTLDIHSQQNIREARLNMTPLGRLGLPMDIAYGILYLASDESSWVTGIELVIDGGEIAW</sequence>
<dbReference type="PRINTS" id="PR00080">
    <property type="entry name" value="SDRFAMILY"/>
</dbReference>
<evidence type="ECO:0000256" key="2">
    <source>
        <dbReference type="ARBA" id="ARBA00023002"/>
    </source>
</evidence>
<dbReference type="EMBL" id="UINC01001884">
    <property type="protein sequence ID" value="SUZ90323.1"/>
    <property type="molecule type" value="Genomic_DNA"/>
</dbReference>
<accession>A0A381RN01</accession>
<dbReference type="PANTHER" id="PTHR43477">
    <property type="entry name" value="DIHYDROANTICAPSIN 7-DEHYDROGENASE"/>
    <property type="match status" value="1"/>
</dbReference>
<keyword evidence="2" id="KW-0560">Oxidoreductase</keyword>
<protein>
    <recommendedName>
        <fullName evidence="4">Cyclopentanol dehydrogenase</fullName>
    </recommendedName>
</protein>
<dbReference type="Pfam" id="PF13561">
    <property type="entry name" value="adh_short_C2"/>
    <property type="match status" value="1"/>
</dbReference>
<dbReference type="FunFam" id="3.40.50.720:FF:000084">
    <property type="entry name" value="Short-chain dehydrogenase reductase"/>
    <property type="match status" value="1"/>
</dbReference>
<evidence type="ECO:0008006" key="4">
    <source>
        <dbReference type="Google" id="ProtNLM"/>
    </source>
</evidence>
<comment type="similarity">
    <text evidence="1">Belongs to the short-chain dehydrogenases/reductases (SDR) family.</text>
</comment>
<dbReference type="InterPro" id="IPR036291">
    <property type="entry name" value="NAD(P)-bd_dom_sf"/>
</dbReference>
<evidence type="ECO:0000256" key="1">
    <source>
        <dbReference type="ARBA" id="ARBA00006484"/>
    </source>
</evidence>
<evidence type="ECO:0000313" key="3">
    <source>
        <dbReference type="EMBL" id="SUZ90323.1"/>
    </source>
</evidence>
<dbReference type="SUPFAM" id="SSF51735">
    <property type="entry name" value="NAD(P)-binding Rossmann-fold domains"/>
    <property type="match status" value="1"/>
</dbReference>